<keyword evidence="3" id="KW-1185">Reference proteome</keyword>
<organism evidence="2 4">
    <name type="scientific">Micromonospora musae</name>
    <dbReference type="NCBI Taxonomy" id="1894970"/>
    <lineage>
        <taxon>Bacteria</taxon>
        <taxon>Bacillati</taxon>
        <taxon>Actinomycetota</taxon>
        <taxon>Actinomycetes</taxon>
        <taxon>Micromonosporales</taxon>
        <taxon>Micromonosporaceae</taxon>
        <taxon>Micromonospora</taxon>
    </lineage>
</organism>
<dbReference type="EMBL" id="RAZS01000001">
    <property type="protein sequence ID" value="RKN23886.1"/>
    <property type="molecule type" value="Genomic_DNA"/>
</dbReference>
<name>A0A3A9Y3C3_9ACTN</name>
<dbReference type="AlphaFoldDB" id="A0A3A9Y3C3"/>
<dbReference type="EMBL" id="RAZT01000007">
    <property type="protein sequence ID" value="RKN31799.1"/>
    <property type="molecule type" value="Genomic_DNA"/>
</dbReference>
<evidence type="ECO:0000313" key="2">
    <source>
        <dbReference type="EMBL" id="RKN31799.1"/>
    </source>
</evidence>
<reference evidence="3 4" key="1">
    <citation type="submission" date="2018-09" db="EMBL/GenBank/DDBJ databases">
        <title>Micromonospora sp. nov. MS1-9, isolated from a root of Musa sp.</title>
        <authorList>
            <person name="Kuncharoen N."/>
            <person name="Kudo T."/>
            <person name="Ohkuma M."/>
            <person name="Yuki M."/>
            <person name="Tanasupawat S."/>
        </authorList>
    </citation>
    <scope>NUCLEOTIDE SEQUENCE [LARGE SCALE GENOMIC DNA]</scope>
    <source>
        <strain evidence="2 4">MS1-9</strain>
        <strain evidence="1 3">NGC1-4</strain>
    </source>
</reference>
<evidence type="ECO:0000313" key="3">
    <source>
        <dbReference type="Proteomes" id="UP000271548"/>
    </source>
</evidence>
<comment type="caution">
    <text evidence="2">The sequence shown here is derived from an EMBL/GenBank/DDBJ whole genome shotgun (WGS) entry which is preliminary data.</text>
</comment>
<protein>
    <submittedName>
        <fullName evidence="2">Uncharacterized protein</fullName>
    </submittedName>
</protein>
<evidence type="ECO:0000313" key="1">
    <source>
        <dbReference type="EMBL" id="RKN23886.1"/>
    </source>
</evidence>
<proteinExistence type="predicted"/>
<gene>
    <name evidence="2" type="ORF">D7044_16080</name>
    <name evidence="1" type="ORF">D7147_02340</name>
</gene>
<sequence>MPGARPRLAPVLQMEAEMTSREQLHDMRQQAHKMGIEGNSKMTESQLKDAMKMAGKGMKPQEAKEQAKR</sequence>
<evidence type="ECO:0000313" key="4">
    <source>
        <dbReference type="Proteomes" id="UP000275865"/>
    </source>
</evidence>
<dbReference type="Proteomes" id="UP000271548">
    <property type="component" value="Unassembled WGS sequence"/>
</dbReference>
<dbReference type="Proteomes" id="UP000275865">
    <property type="component" value="Unassembled WGS sequence"/>
</dbReference>
<accession>A0A3A9Y3C3</accession>